<dbReference type="EMBL" id="JALNMJ010000010">
    <property type="protein sequence ID" value="MCK7613642.1"/>
    <property type="molecule type" value="Genomic_DNA"/>
</dbReference>
<dbReference type="SUPFAM" id="SSF88713">
    <property type="entry name" value="Glycoside hydrolase/deacetylase"/>
    <property type="match status" value="1"/>
</dbReference>
<dbReference type="InterPro" id="IPR011330">
    <property type="entry name" value="Glyco_hydro/deAcase_b/a-brl"/>
</dbReference>
<accession>A0ABT0GW21</accession>
<dbReference type="Gene3D" id="2.60.40.10">
    <property type="entry name" value="Immunoglobulins"/>
    <property type="match status" value="1"/>
</dbReference>
<dbReference type="InterPro" id="IPR013783">
    <property type="entry name" value="Ig-like_fold"/>
</dbReference>
<gene>
    <name evidence="1" type="ORF">M0H32_15820</name>
</gene>
<protein>
    <submittedName>
        <fullName evidence="1">Uncharacterized protein</fullName>
    </submittedName>
</protein>
<organism evidence="1 2">
    <name type="scientific">Roseibium sediminicola</name>
    <dbReference type="NCBI Taxonomy" id="2933272"/>
    <lineage>
        <taxon>Bacteria</taxon>
        <taxon>Pseudomonadati</taxon>
        <taxon>Pseudomonadota</taxon>
        <taxon>Alphaproteobacteria</taxon>
        <taxon>Hyphomicrobiales</taxon>
        <taxon>Stappiaceae</taxon>
        <taxon>Roseibium</taxon>
    </lineage>
</organism>
<comment type="caution">
    <text evidence="1">The sequence shown here is derived from an EMBL/GenBank/DDBJ whole genome shotgun (WGS) entry which is preliminary data.</text>
</comment>
<name>A0ABT0GW21_9HYPH</name>
<evidence type="ECO:0000313" key="2">
    <source>
        <dbReference type="Proteomes" id="UP001431221"/>
    </source>
</evidence>
<dbReference type="RefSeq" id="WP_248155710.1">
    <property type="nucleotide sequence ID" value="NZ_JALNMJ010000010.1"/>
</dbReference>
<evidence type="ECO:0000313" key="1">
    <source>
        <dbReference type="EMBL" id="MCK7613642.1"/>
    </source>
</evidence>
<sequence>MAFSRFSGSRLMADLAAAGSEIPGYARPYKACWVAALLFVSVAYPASAQETTVTEYFDDRSGAMALNYDTELYLCGMIHSSKGHDPVNSAVRAARTRVGWPNLLEDAETYGIPQTFNLCGHDAVFGDDGPGDLAKLDQFNLFHRDKHWWTNTWYSDAPPNGGDYRTVGDLSGYTRSYGLVYGGDMTEAAMNASVPHEISFHTFGHGGLNKLPGYILDETFRVGKIYHKRIGNKITAQAPPWNGNPIEARYPIFVDHGIFLYNRFEETTAKPHEVIENLWVIARHRGFDADTDLRDDIDAVIAAGHVLAPYSHPEDGFAKPSRDGFQKTLAHAQAKVQSGELWATTLSEIGRYCEAKSDVGTVTRSGEGATTVEITLNDYKTETFGIPYLTFKSPMPDGSEFARISVDFPSDLTLNSNSDTVRVEDGLAVYSIYLNPNGPTNVRIEGVSAPHTDGVDINTPVLTVTTVAPTEPPSATPVKIQAQTESTDTIYTVNLIYQHNTGAKKSAIMTGKNGAWETEIGPFNPGDWVTYYVSATDNTARRVTTPLQRFLVRAETSE</sequence>
<keyword evidence="2" id="KW-1185">Reference proteome</keyword>
<dbReference type="Proteomes" id="UP001431221">
    <property type="component" value="Unassembled WGS sequence"/>
</dbReference>
<proteinExistence type="predicted"/>
<dbReference type="Gene3D" id="3.20.20.370">
    <property type="entry name" value="Glycoside hydrolase/deacetylase"/>
    <property type="match status" value="1"/>
</dbReference>
<reference evidence="1" key="1">
    <citation type="submission" date="2022-04" db="EMBL/GenBank/DDBJ databases">
        <title>Roseibium sp. CAU 1639 isolated from mud.</title>
        <authorList>
            <person name="Kim W."/>
        </authorList>
    </citation>
    <scope>NUCLEOTIDE SEQUENCE</scope>
    <source>
        <strain evidence="1">CAU 1639</strain>
    </source>
</reference>